<evidence type="ECO:0000256" key="1">
    <source>
        <dbReference type="ARBA" id="ARBA00007362"/>
    </source>
</evidence>
<dbReference type="HOGENOM" id="CLU_120467_0_0_0"/>
<feature type="domain" description="EamA" evidence="2">
    <location>
        <begin position="1"/>
        <end position="116"/>
    </location>
</feature>
<dbReference type="RefSeq" id="WP_012256504.1">
    <property type="nucleotide sequence ID" value="NC_010175.1"/>
</dbReference>
<dbReference type="InterPro" id="IPR000620">
    <property type="entry name" value="EamA_dom"/>
</dbReference>
<reference evidence="4" key="1">
    <citation type="journal article" date="2011" name="BMC Genomics">
        <title>Complete genome sequence of the filamentous anoxygenic phototrophic bacterium Chloroflexus aurantiacus.</title>
        <authorList>
            <person name="Tang K.H."/>
            <person name="Barry K."/>
            <person name="Chertkov O."/>
            <person name="Dalin E."/>
            <person name="Han C.S."/>
            <person name="Hauser L.J."/>
            <person name="Honchak B.M."/>
            <person name="Karbach L.E."/>
            <person name="Land M.L."/>
            <person name="Lapidus A."/>
            <person name="Larimer F.W."/>
            <person name="Mikhailova N."/>
            <person name="Pitluck S."/>
            <person name="Pierson B.K."/>
            <person name="Blankenship R.E."/>
        </authorList>
    </citation>
    <scope>NUCLEOTIDE SEQUENCE [LARGE SCALE GENOMIC DNA]</scope>
    <source>
        <strain evidence="4">ATCC 29366 / DSM 635 / J-10-fl</strain>
    </source>
</reference>
<dbReference type="InterPro" id="IPR037185">
    <property type="entry name" value="EmrE-like"/>
</dbReference>
<evidence type="ECO:0000313" key="4">
    <source>
        <dbReference type="Proteomes" id="UP000002008"/>
    </source>
</evidence>
<dbReference type="KEGG" id="cau:Caur_0608"/>
<evidence type="ECO:0000313" key="3">
    <source>
        <dbReference type="EMBL" id="ABY33848.1"/>
    </source>
</evidence>
<name>A9WET9_CHLAA</name>
<dbReference type="InParanoid" id="A9WET9"/>
<protein>
    <recommendedName>
        <fullName evidence="2">EamA domain-containing protein</fullName>
    </recommendedName>
</protein>
<dbReference type="Pfam" id="PF00892">
    <property type="entry name" value="EamA"/>
    <property type="match status" value="1"/>
</dbReference>
<proteinExistence type="inferred from homology"/>
<dbReference type="SUPFAM" id="SSF103481">
    <property type="entry name" value="Multidrug resistance efflux transporter EmrE"/>
    <property type="match status" value="1"/>
</dbReference>
<dbReference type="PATRIC" id="fig|324602.8.peg.699"/>
<accession>A9WET9</accession>
<organism evidence="3 4">
    <name type="scientific">Chloroflexus aurantiacus (strain ATCC 29366 / DSM 635 / J-10-fl)</name>
    <dbReference type="NCBI Taxonomy" id="324602"/>
    <lineage>
        <taxon>Bacteria</taxon>
        <taxon>Bacillati</taxon>
        <taxon>Chloroflexota</taxon>
        <taxon>Chloroflexia</taxon>
        <taxon>Chloroflexales</taxon>
        <taxon>Chloroflexineae</taxon>
        <taxon>Chloroflexaceae</taxon>
        <taxon>Chloroflexus</taxon>
    </lineage>
</organism>
<dbReference type="AlphaFoldDB" id="A9WET9"/>
<evidence type="ECO:0000259" key="2">
    <source>
        <dbReference type="Pfam" id="PF00892"/>
    </source>
</evidence>
<comment type="similarity">
    <text evidence="1">Belongs to the EamA transporter family.</text>
</comment>
<sequence>MLLPAVFAALSPIFAEIGVHGIDSDLAVLIRTAVILFVLAGRQMVQPAHAQWQDPGFLILSGLATGTVWVYYFWALKIDEASKVVLIDKLSVVLVTIFTFLSERSSSPNGWISMVQVGVVVLVLQA</sequence>
<dbReference type="Proteomes" id="UP000002008">
    <property type="component" value="Chromosome"/>
</dbReference>
<dbReference type="eggNOG" id="COG2510">
    <property type="taxonomic scope" value="Bacteria"/>
</dbReference>
<gene>
    <name evidence="3" type="ordered locus">Caur_0608</name>
</gene>
<keyword evidence="4" id="KW-1185">Reference proteome</keyword>
<dbReference type="EnsemblBacteria" id="ABY33848">
    <property type="protein sequence ID" value="ABY33848"/>
    <property type="gene ID" value="Caur_0608"/>
</dbReference>
<dbReference type="GO" id="GO:0016020">
    <property type="term" value="C:membrane"/>
    <property type="evidence" value="ECO:0000318"/>
    <property type="project" value="GO_Central"/>
</dbReference>
<dbReference type="EMBL" id="CP000909">
    <property type="protein sequence ID" value="ABY33848.1"/>
    <property type="molecule type" value="Genomic_DNA"/>
</dbReference>